<dbReference type="PANTHER" id="PTHR11908:SF132">
    <property type="entry name" value="ALDEHYDE OXIDASE 1-RELATED"/>
    <property type="match status" value="1"/>
</dbReference>
<proteinExistence type="predicted"/>
<evidence type="ECO:0000313" key="4">
    <source>
        <dbReference type="Proteomes" id="UP000246085"/>
    </source>
</evidence>
<accession>A0A2U3Q6B5</accession>
<dbReference type="PANTHER" id="PTHR11908">
    <property type="entry name" value="XANTHINE DEHYDROGENASE"/>
    <property type="match status" value="1"/>
</dbReference>
<dbReference type="InterPro" id="IPR046867">
    <property type="entry name" value="AldOxase/xan_DH_MoCoBD2"/>
</dbReference>
<evidence type="ECO:0000313" key="3">
    <source>
        <dbReference type="EMBL" id="SPP96973.1"/>
    </source>
</evidence>
<evidence type="ECO:0000259" key="2">
    <source>
        <dbReference type="Pfam" id="PF20256"/>
    </source>
</evidence>
<dbReference type="Gene3D" id="3.30.365.10">
    <property type="entry name" value="Aldehyde oxidase/xanthine dehydrogenase, molybdopterin binding domain"/>
    <property type="match status" value="2"/>
</dbReference>
<name>A0A2U3Q6B5_9BRAD</name>
<dbReference type="EMBL" id="LS398110">
    <property type="protein sequence ID" value="SPP96973.1"/>
    <property type="molecule type" value="Genomic_DNA"/>
</dbReference>
<keyword evidence="1" id="KW-0500">Molybdenum</keyword>
<dbReference type="GO" id="GO:0016491">
    <property type="term" value="F:oxidoreductase activity"/>
    <property type="evidence" value="ECO:0007669"/>
    <property type="project" value="InterPro"/>
</dbReference>
<protein>
    <recommendedName>
        <fullName evidence="2">Aldehyde oxidase/xanthine dehydrogenase second molybdopterin binding domain-containing protein</fullName>
    </recommendedName>
</protein>
<dbReference type="InterPro" id="IPR016208">
    <property type="entry name" value="Ald_Oxase/xanthine_DH-like"/>
</dbReference>
<dbReference type="RefSeq" id="WP_197711508.1">
    <property type="nucleotide sequence ID" value="NZ_LS398110.1"/>
</dbReference>
<evidence type="ECO:0000256" key="1">
    <source>
        <dbReference type="ARBA" id="ARBA00022505"/>
    </source>
</evidence>
<gene>
    <name evidence="3" type="ORF">BRAD3257_6051</name>
</gene>
<reference evidence="3 4" key="1">
    <citation type="submission" date="2018-03" db="EMBL/GenBank/DDBJ databases">
        <authorList>
            <person name="Gully D."/>
        </authorList>
    </citation>
    <scope>NUCLEOTIDE SEQUENCE [LARGE SCALE GENOMIC DNA]</scope>
    <source>
        <strain evidence="3">ORS3257</strain>
    </source>
</reference>
<dbReference type="GO" id="GO:0005506">
    <property type="term" value="F:iron ion binding"/>
    <property type="evidence" value="ECO:0007669"/>
    <property type="project" value="InterPro"/>
</dbReference>
<dbReference type="Pfam" id="PF20256">
    <property type="entry name" value="MoCoBD_2"/>
    <property type="match status" value="1"/>
</dbReference>
<dbReference type="KEGG" id="bvz:BRAD3257_6051"/>
<organism evidence="3 4">
    <name type="scientific">Bradyrhizobium vignae</name>
    <dbReference type="NCBI Taxonomy" id="1549949"/>
    <lineage>
        <taxon>Bacteria</taxon>
        <taxon>Pseudomonadati</taxon>
        <taxon>Pseudomonadota</taxon>
        <taxon>Alphaproteobacteria</taxon>
        <taxon>Hyphomicrobiales</taxon>
        <taxon>Nitrobacteraceae</taxon>
        <taxon>Bradyrhizobium</taxon>
    </lineage>
</organism>
<dbReference type="InterPro" id="IPR037165">
    <property type="entry name" value="AldOxase/xan_DH_Mopterin-bd_sf"/>
</dbReference>
<dbReference type="SUPFAM" id="SSF56003">
    <property type="entry name" value="Molybdenum cofactor-binding domain"/>
    <property type="match status" value="1"/>
</dbReference>
<sequence>MFLRWIYIFRQRFFLAFVNLRLNSASELRLRAGCVERRLGGVWTDAGLSLADIAHLAYLDPLRLPPGTEPGLEAHRAYDPPPMTFSNSTHACEVRVDMETGHVAIDRYLVVEDCGTVYNPAIVRGQQQGAIAMGISGALLEEVIYDETARIAPAVLPTISWPRRSKFPRSR</sequence>
<dbReference type="Proteomes" id="UP000246085">
    <property type="component" value="Chromosome BRAD3257"/>
</dbReference>
<feature type="domain" description="Aldehyde oxidase/xanthine dehydrogenase second molybdopterin binding" evidence="2">
    <location>
        <begin position="26"/>
        <end position="162"/>
    </location>
</feature>
<dbReference type="AlphaFoldDB" id="A0A2U3Q6B5"/>